<gene>
    <name evidence="2" type="ORF">A2773_02865</name>
</gene>
<keyword evidence="1" id="KW-0175">Coiled coil</keyword>
<sequence length="425" mass="49241">METKLEGFDQTKHRLLEDGKSWVNRSVPEFDWTPEEVKFQYNGLVDKVVAANSGLTPQQAIEKIEAVEEKHDHRFFGIGYSEDPNRRLVTERNRLAALEDLKLILEEEKTELEKLKSAFQKTVDEVVLKTGDDSDEVQRGIDSALLYGVAQDLLEVKAIMIEGPIVQGFGESQDYPISNVTVKQFLRDAFGEKTLRKAKLGRVTKDDKYLIYRSYSDEHIHEGNDLLQRGIAQWDDGGMLIAEDKEHYLQAAMFLEKVDDPQKLRHLYKVRATAGNSHGFHKIQLRSFGVERSSDFDYLSDVGLDTEEDKMRAYILGTLAHEVAHRYEHQLDRGVFDEYRQIMQEETTLQRKKYVSDYVVRHEEVYGSNENLLFGEDFAETVRVYTTNPNFLQKSYPRRFTFIRVNFPFIKPKSVVEAVKSNHSR</sequence>
<reference evidence="2 3" key="1">
    <citation type="journal article" date="2016" name="Nat. Commun.">
        <title>Thousands of microbial genomes shed light on interconnected biogeochemical processes in an aquifer system.</title>
        <authorList>
            <person name="Anantharaman K."/>
            <person name="Brown C.T."/>
            <person name="Hug L.A."/>
            <person name="Sharon I."/>
            <person name="Castelle C.J."/>
            <person name="Probst A.J."/>
            <person name="Thomas B.C."/>
            <person name="Singh A."/>
            <person name="Wilkins M.J."/>
            <person name="Karaoz U."/>
            <person name="Brodie E.L."/>
            <person name="Williams K.H."/>
            <person name="Hubbard S.S."/>
            <person name="Banfield J.F."/>
        </authorList>
    </citation>
    <scope>NUCLEOTIDE SEQUENCE [LARGE SCALE GENOMIC DNA]</scope>
</reference>
<name>A0A1F5ZPT3_9BACT</name>
<dbReference type="Proteomes" id="UP000177383">
    <property type="component" value="Unassembled WGS sequence"/>
</dbReference>
<protein>
    <submittedName>
        <fullName evidence="2">Uncharacterized protein</fullName>
    </submittedName>
</protein>
<organism evidence="2 3">
    <name type="scientific">Candidatus Gottesmanbacteria bacterium RIFCSPHIGHO2_01_FULL_39_10</name>
    <dbReference type="NCBI Taxonomy" id="1798375"/>
    <lineage>
        <taxon>Bacteria</taxon>
        <taxon>Candidatus Gottesmaniibacteriota</taxon>
    </lineage>
</organism>
<feature type="coiled-coil region" evidence="1">
    <location>
        <begin position="88"/>
        <end position="125"/>
    </location>
</feature>
<evidence type="ECO:0000313" key="3">
    <source>
        <dbReference type="Proteomes" id="UP000177383"/>
    </source>
</evidence>
<accession>A0A1F5ZPT3</accession>
<evidence type="ECO:0000313" key="2">
    <source>
        <dbReference type="EMBL" id="OGG14355.1"/>
    </source>
</evidence>
<dbReference type="EMBL" id="MFJE01000020">
    <property type="protein sequence ID" value="OGG14355.1"/>
    <property type="molecule type" value="Genomic_DNA"/>
</dbReference>
<proteinExistence type="predicted"/>
<dbReference type="AlphaFoldDB" id="A0A1F5ZPT3"/>
<comment type="caution">
    <text evidence="2">The sequence shown here is derived from an EMBL/GenBank/DDBJ whole genome shotgun (WGS) entry which is preliminary data.</text>
</comment>
<evidence type="ECO:0000256" key="1">
    <source>
        <dbReference type="SAM" id="Coils"/>
    </source>
</evidence>